<dbReference type="Proteomes" id="UP000177718">
    <property type="component" value="Unassembled WGS sequence"/>
</dbReference>
<feature type="domain" description="Nudix hydrolase" evidence="3">
    <location>
        <begin position="41"/>
        <end position="168"/>
    </location>
</feature>
<dbReference type="SUPFAM" id="SSF55811">
    <property type="entry name" value="Nudix"/>
    <property type="match status" value="1"/>
</dbReference>
<protein>
    <recommendedName>
        <fullName evidence="3">Nudix hydrolase domain-containing protein</fullName>
    </recommendedName>
</protein>
<proteinExistence type="predicted"/>
<dbReference type="InterPro" id="IPR015797">
    <property type="entry name" value="NUDIX_hydrolase-like_dom_sf"/>
</dbReference>
<name>A0A1G1WXK5_9BACT</name>
<dbReference type="AlphaFoldDB" id="A0A1G1WXK5"/>
<evidence type="ECO:0000256" key="2">
    <source>
        <dbReference type="ARBA" id="ARBA00022801"/>
    </source>
</evidence>
<gene>
    <name evidence="4" type="ORF">A3A61_04420</name>
</gene>
<dbReference type="CDD" id="cd03424">
    <property type="entry name" value="NUDIX_ADPRase_Nudt5_UGPPase_Nudt14"/>
    <property type="match status" value="1"/>
</dbReference>
<evidence type="ECO:0000313" key="4">
    <source>
        <dbReference type="EMBL" id="OGY32301.1"/>
    </source>
</evidence>
<dbReference type="GO" id="GO:0006753">
    <property type="term" value="P:nucleoside phosphate metabolic process"/>
    <property type="evidence" value="ECO:0007669"/>
    <property type="project" value="TreeGrafter"/>
</dbReference>
<dbReference type="GO" id="GO:0019693">
    <property type="term" value="P:ribose phosphate metabolic process"/>
    <property type="evidence" value="ECO:0007669"/>
    <property type="project" value="TreeGrafter"/>
</dbReference>
<dbReference type="PROSITE" id="PS51462">
    <property type="entry name" value="NUDIX"/>
    <property type="match status" value="1"/>
</dbReference>
<dbReference type="PANTHER" id="PTHR11839">
    <property type="entry name" value="UDP/ADP-SUGAR PYROPHOSPHATASE"/>
    <property type="match status" value="1"/>
</dbReference>
<dbReference type="InterPro" id="IPR000086">
    <property type="entry name" value="NUDIX_hydrolase_dom"/>
</dbReference>
<evidence type="ECO:0000259" key="3">
    <source>
        <dbReference type="PROSITE" id="PS51462"/>
    </source>
</evidence>
<accession>A0A1G1WXK5</accession>
<sequence length="184" mass="20540">MTIRPWTVLDRRDISPSKWFPLFVERVRLPDGTEIDYYVSQLGDVSMVMPITDKGEVVLVRQYKHGVLKVTLEFPAGRNNGEPEIGAQRELVEETGARYVSLEHVGTTCSSPSKDSIKTFGYLALGVVLGGEQKLDPTEDIEIVLVPLGKIEGMIMSGEIWCADTIVVYTLVRLKHPELFEAFG</sequence>
<reference evidence="4 5" key="1">
    <citation type="journal article" date="2016" name="Nat. Commun.">
        <title>Thousands of microbial genomes shed light on interconnected biogeochemical processes in an aquifer system.</title>
        <authorList>
            <person name="Anantharaman K."/>
            <person name="Brown C.T."/>
            <person name="Hug L.A."/>
            <person name="Sharon I."/>
            <person name="Castelle C.J."/>
            <person name="Probst A.J."/>
            <person name="Thomas B.C."/>
            <person name="Singh A."/>
            <person name="Wilkins M.J."/>
            <person name="Karaoz U."/>
            <person name="Brodie E.L."/>
            <person name="Williams K.H."/>
            <person name="Hubbard S.S."/>
            <person name="Banfield J.F."/>
        </authorList>
    </citation>
    <scope>NUCLEOTIDE SEQUENCE [LARGE SCALE GENOMIC DNA]</scope>
</reference>
<dbReference type="Gene3D" id="3.90.79.10">
    <property type="entry name" value="Nucleoside Triphosphate Pyrophosphohydrolase"/>
    <property type="match status" value="1"/>
</dbReference>
<comment type="caution">
    <text evidence="4">The sequence shown here is derived from an EMBL/GenBank/DDBJ whole genome shotgun (WGS) entry which is preliminary data.</text>
</comment>
<dbReference type="EMBL" id="MHDB01000016">
    <property type="protein sequence ID" value="OGY32301.1"/>
    <property type="molecule type" value="Genomic_DNA"/>
</dbReference>
<comment type="cofactor">
    <cofactor evidence="1">
        <name>Mg(2+)</name>
        <dbReference type="ChEBI" id="CHEBI:18420"/>
    </cofactor>
</comment>
<dbReference type="Pfam" id="PF00293">
    <property type="entry name" value="NUDIX"/>
    <property type="match status" value="1"/>
</dbReference>
<evidence type="ECO:0000313" key="5">
    <source>
        <dbReference type="Proteomes" id="UP000177718"/>
    </source>
</evidence>
<dbReference type="STRING" id="1802605.A3A61_04420"/>
<dbReference type="PANTHER" id="PTHR11839:SF18">
    <property type="entry name" value="NUDIX HYDROLASE DOMAIN-CONTAINING PROTEIN"/>
    <property type="match status" value="1"/>
</dbReference>
<organism evidence="4 5">
    <name type="scientific">Candidatus Woykebacteria bacterium RIFCSPLOWO2_01_FULL_43_14</name>
    <dbReference type="NCBI Taxonomy" id="1802605"/>
    <lineage>
        <taxon>Bacteria</taxon>
        <taxon>Candidatus Woykeibacteriota</taxon>
    </lineage>
</organism>
<keyword evidence="2" id="KW-0378">Hydrolase</keyword>
<dbReference type="GO" id="GO:0016787">
    <property type="term" value="F:hydrolase activity"/>
    <property type="evidence" value="ECO:0007669"/>
    <property type="project" value="UniProtKB-KW"/>
</dbReference>
<evidence type="ECO:0000256" key="1">
    <source>
        <dbReference type="ARBA" id="ARBA00001946"/>
    </source>
</evidence>